<dbReference type="Gene3D" id="3.30.40.10">
    <property type="entry name" value="Zinc/RING finger domain, C3HC4 (zinc finger)"/>
    <property type="match status" value="1"/>
</dbReference>
<keyword evidence="12" id="KW-1185">Reference proteome</keyword>
<dbReference type="GO" id="GO:0006513">
    <property type="term" value="P:protein monoubiquitination"/>
    <property type="evidence" value="ECO:0007669"/>
    <property type="project" value="TreeGrafter"/>
</dbReference>
<dbReference type="Proteomes" id="UP000231279">
    <property type="component" value="Unassembled WGS sequence"/>
</dbReference>
<evidence type="ECO:0000256" key="3">
    <source>
        <dbReference type="ARBA" id="ARBA00022679"/>
    </source>
</evidence>
<proteinExistence type="predicted"/>
<dbReference type="PROSITE" id="PS00518">
    <property type="entry name" value="ZF_RING_1"/>
    <property type="match status" value="1"/>
</dbReference>
<evidence type="ECO:0000256" key="6">
    <source>
        <dbReference type="ARBA" id="ARBA00022833"/>
    </source>
</evidence>
<evidence type="ECO:0000256" key="1">
    <source>
        <dbReference type="ARBA" id="ARBA00000900"/>
    </source>
</evidence>
<dbReference type="PANTHER" id="PTHR46077:SF1">
    <property type="entry name" value="TOP1 BINDING ARGININE_SERINE RICH PROTEIN, E3 UBIQUITIN LIGASE"/>
    <property type="match status" value="1"/>
</dbReference>
<accession>A0A2G9GQG4</accession>
<feature type="domain" description="RING-type" evidence="10">
    <location>
        <begin position="13"/>
        <end position="54"/>
    </location>
</feature>
<dbReference type="SUPFAM" id="SSF57850">
    <property type="entry name" value="RING/U-box"/>
    <property type="match status" value="1"/>
</dbReference>
<evidence type="ECO:0000313" key="11">
    <source>
        <dbReference type="EMBL" id="PIN07506.1"/>
    </source>
</evidence>
<dbReference type="SMART" id="SM00184">
    <property type="entry name" value="RING"/>
    <property type="match status" value="1"/>
</dbReference>
<evidence type="ECO:0000259" key="10">
    <source>
        <dbReference type="PROSITE" id="PS50089"/>
    </source>
</evidence>
<comment type="caution">
    <text evidence="11">The sequence shown here is derived from an EMBL/GenBank/DDBJ whole genome shotgun (WGS) entry which is preliminary data.</text>
</comment>
<dbReference type="STRING" id="429701.A0A2G9GQG4"/>
<dbReference type="EC" id="2.3.2.27" evidence="2"/>
<keyword evidence="4" id="KW-0479">Metal-binding</keyword>
<dbReference type="InterPro" id="IPR013083">
    <property type="entry name" value="Znf_RING/FYVE/PHD"/>
</dbReference>
<keyword evidence="8" id="KW-0804">Transcription</keyword>
<keyword evidence="7" id="KW-0805">Transcription regulation</keyword>
<organism evidence="11 12">
    <name type="scientific">Handroanthus impetiginosus</name>
    <dbReference type="NCBI Taxonomy" id="429701"/>
    <lineage>
        <taxon>Eukaryota</taxon>
        <taxon>Viridiplantae</taxon>
        <taxon>Streptophyta</taxon>
        <taxon>Embryophyta</taxon>
        <taxon>Tracheophyta</taxon>
        <taxon>Spermatophyta</taxon>
        <taxon>Magnoliopsida</taxon>
        <taxon>eudicotyledons</taxon>
        <taxon>Gunneridae</taxon>
        <taxon>Pentapetalae</taxon>
        <taxon>asterids</taxon>
        <taxon>lamiids</taxon>
        <taxon>Lamiales</taxon>
        <taxon>Bignoniaceae</taxon>
        <taxon>Crescentiina</taxon>
        <taxon>Tabebuia alliance</taxon>
        <taxon>Handroanthus</taxon>
    </lineage>
</organism>
<dbReference type="OrthoDB" id="5600418at2759"/>
<dbReference type="EMBL" id="NKXS01004069">
    <property type="protein sequence ID" value="PIN07506.1"/>
    <property type="molecule type" value="Genomic_DNA"/>
</dbReference>
<protein>
    <recommendedName>
        <fullName evidence="2">RING-type E3 ubiquitin transferase</fullName>
        <ecNumber evidence="2">2.3.2.27</ecNumber>
    </recommendedName>
</protein>
<dbReference type="AlphaFoldDB" id="A0A2G9GQG4"/>
<name>A0A2G9GQG4_9LAMI</name>
<evidence type="ECO:0000256" key="2">
    <source>
        <dbReference type="ARBA" id="ARBA00012483"/>
    </source>
</evidence>
<dbReference type="GO" id="GO:0061630">
    <property type="term" value="F:ubiquitin protein ligase activity"/>
    <property type="evidence" value="ECO:0007669"/>
    <property type="project" value="UniProtKB-EC"/>
</dbReference>
<evidence type="ECO:0000256" key="5">
    <source>
        <dbReference type="ARBA" id="ARBA00022771"/>
    </source>
</evidence>
<evidence type="ECO:0000256" key="4">
    <source>
        <dbReference type="ARBA" id="ARBA00022723"/>
    </source>
</evidence>
<keyword evidence="6" id="KW-0862">Zinc</keyword>
<evidence type="ECO:0000256" key="8">
    <source>
        <dbReference type="ARBA" id="ARBA00023163"/>
    </source>
</evidence>
<dbReference type="GO" id="GO:0000209">
    <property type="term" value="P:protein polyubiquitination"/>
    <property type="evidence" value="ECO:0007669"/>
    <property type="project" value="TreeGrafter"/>
</dbReference>
<keyword evidence="5 9" id="KW-0863">Zinc-finger</keyword>
<evidence type="ECO:0000313" key="12">
    <source>
        <dbReference type="Proteomes" id="UP000231279"/>
    </source>
</evidence>
<dbReference type="Pfam" id="PF13639">
    <property type="entry name" value="zf-RING_2"/>
    <property type="match status" value="1"/>
</dbReference>
<gene>
    <name evidence="11" type="ORF">CDL12_19925</name>
</gene>
<evidence type="ECO:0000256" key="7">
    <source>
        <dbReference type="ARBA" id="ARBA00023015"/>
    </source>
</evidence>
<comment type="catalytic activity">
    <reaction evidence="1">
        <text>S-ubiquitinyl-[E2 ubiquitin-conjugating enzyme]-L-cysteine + [acceptor protein]-L-lysine = [E2 ubiquitin-conjugating enzyme]-L-cysteine + N(6)-ubiquitinyl-[acceptor protein]-L-lysine.</text>
        <dbReference type="EC" id="2.3.2.27"/>
    </reaction>
</comment>
<evidence type="ECO:0000256" key="9">
    <source>
        <dbReference type="PROSITE-ProRule" id="PRU00175"/>
    </source>
</evidence>
<reference evidence="12" key="1">
    <citation type="journal article" date="2018" name="Gigascience">
        <title>Genome assembly of the Pink Ipe (Handroanthus impetiginosus, Bignoniaceae), a highly valued, ecologically keystone Neotropical timber forest tree.</title>
        <authorList>
            <person name="Silva-Junior O.B."/>
            <person name="Grattapaglia D."/>
            <person name="Novaes E."/>
            <person name="Collevatti R.G."/>
        </authorList>
    </citation>
    <scope>NUCLEOTIDE SEQUENCE [LARGE SCALE GENOMIC DNA]</scope>
    <source>
        <strain evidence="12">cv. UFG-1</strain>
    </source>
</reference>
<keyword evidence="3" id="KW-0808">Transferase</keyword>
<dbReference type="GO" id="GO:0008270">
    <property type="term" value="F:zinc ion binding"/>
    <property type="evidence" value="ECO:0007669"/>
    <property type="project" value="UniProtKB-KW"/>
</dbReference>
<sequence length="275" mass="31877">MHRFADFFIGKQCPICLNGVEIRSAALITPCKHAYCIDCIRRWSDFKRKCPLCNAEFSSWLCGTSKGFREEKLLPLGKGKTVCSLRRDDVLLRRRRTQFFEQRRIIRRSRETPAVQSQARVLPRQRSFGRSSHESPDVIAARIRKWRASIYEQRLQAVPPLHKNGLMQQNRHNNGATEMILRRIEPWIQRELQAVLGDPDPTVIVHVATSLFISGHKKKHENVQGQIVAEDDFLAPLRPFLHEQTELFWHELRCFAESSLSMETYDTVVVCKGAN</sequence>
<dbReference type="PANTHER" id="PTHR46077">
    <property type="entry name" value="E3 UBIQUITIN-PROTEIN LIGASE TOPORS"/>
    <property type="match status" value="1"/>
</dbReference>
<dbReference type="InterPro" id="IPR017907">
    <property type="entry name" value="Znf_RING_CS"/>
</dbReference>
<dbReference type="PROSITE" id="PS50089">
    <property type="entry name" value="ZF_RING_2"/>
    <property type="match status" value="1"/>
</dbReference>
<dbReference type="InterPro" id="IPR001841">
    <property type="entry name" value="Znf_RING"/>
</dbReference>